<keyword evidence="16" id="KW-0032">Aminotransferase</keyword>
<keyword evidence="10" id="KW-0028">Amino-acid biosynthesis</keyword>
<dbReference type="InterPro" id="IPR036038">
    <property type="entry name" value="Aminotransferase-like"/>
</dbReference>
<comment type="catalytic activity">
    <reaction evidence="11">
        <text>L-valine + 2-oxoglutarate = 3-methyl-2-oxobutanoate + L-glutamate</text>
        <dbReference type="Rhea" id="RHEA:24813"/>
        <dbReference type="ChEBI" id="CHEBI:11851"/>
        <dbReference type="ChEBI" id="CHEBI:16810"/>
        <dbReference type="ChEBI" id="CHEBI:29985"/>
        <dbReference type="ChEBI" id="CHEBI:57762"/>
        <dbReference type="EC" id="2.6.1.42"/>
    </reaction>
</comment>
<dbReference type="PANTHER" id="PTHR42743">
    <property type="entry name" value="AMINO-ACID AMINOTRANSFERASE"/>
    <property type="match status" value="1"/>
</dbReference>
<name>A0A501XGY9_9SPHN</name>
<dbReference type="Pfam" id="PF01063">
    <property type="entry name" value="Aminotran_4"/>
    <property type="match status" value="1"/>
</dbReference>
<keyword evidence="16" id="KW-0808">Transferase</keyword>
<dbReference type="GO" id="GO:0009082">
    <property type="term" value="P:branched-chain amino acid biosynthetic process"/>
    <property type="evidence" value="ECO:0007669"/>
    <property type="project" value="UniProtKB-KW"/>
</dbReference>
<comment type="pathway">
    <text evidence="5">Amino-acid biosynthesis; L-leucine biosynthesis; L-leucine from 3-methyl-2-oxobutanoate: step 4/4.</text>
</comment>
<dbReference type="OrthoDB" id="9805628at2"/>
<dbReference type="Gene3D" id="3.20.10.10">
    <property type="entry name" value="D-amino Acid Aminotransferase, subunit A, domain 2"/>
    <property type="match status" value="1"/>
</dbReference>
<comment type="caution">
    <text evidence="16">The sequence shown here is derived from an EMBL/GenBank/DDBJ whole genome shotgun (WGS) entry which is preliminary data.</text>
</comment>
<evidence type="ECO:0000256" key="10">
    <source>
        <dbReference type="ARBA" id="ARBA00023304"/>
    </source>
</evidence>
<keyword evidence="10" id="KW-0100">Branched-chain amino acid biosynthesis</keyword>
<comment type="cofactor">
    <cofactor evidence="1 15">
        <name>pyridoxal 5'-phosphate</name>
        <dbReference type="ChEBI" id="CHEBI:597326"/>
    </cofactor>
</comment>
<evidence type="ECO:0000313" key="17">
    <source>
        <dbReference type="Proteomes" id="UP000319897"/>
    </source>
</evidence>
<comment type="pathway">
    <text evidence="3">Amino-acid biosynthesis; L-isoleucine biosynthesis; L-isoleucine from 2-oxobutanoate: step 4/4.</text>
</comment>
<dbReference type="PANTHER" id="PTHR42743:SF10">
    <property type="entry name" value="D-ALANINE AMINOTRANSFERASE"/>
    <property type="match status" value="1"/>
</dbReference>
<dbReference type="Proteomes" id="UP000319897">
    <property type="component" value="Unassembled WGS sequence"/>
</dbReference>
<evidence type="ECO:0000313" key="16">
    <source>
        <dbReference type="EMBL" id="TPE59816.1"/>
    </source>
</evidence>
<evidence type="ECO:0000256" key="4">
    <source>
        <dbReference type="ARBA" id="ARBA00004931"/>
    </source>
</evidence>
<comment type="similarity">
    <text evidence="6 14">Belongs to the class-IV pyridoxal-phosphate-dependent aminotransferase family.</text>
</comment>
<dbReference type="GO" id="GO:0052656">
    <property type="term" value="F:L-isoleucine-2-oxoglutarate transaminase activity"/>
    <property type="evidence" value="ECO:0007669"/>
    <property type="project" value="RHEA"/>
</dbReference>
<dbReference type="FunFam" id="3.20.10.10:FF:000002">
    <property type="entry name" value="D-alanine aminotransferase"/>
    <property type="match status" value="1"/>
</dbReference>
<comment type="function">
    <text evidence="2">Acts on leucine, isoleucine and valine.</text>
</comment>
<dbReference type="InterPro" id="IPR050571">
    <property type="entry name" value="Class-IV_PLP-Dep_Aminotrnsfr"/>
</dbReference>
<proteinExistence type="inferred from homology"/>
<evidence type="ECO:0000256" key="13">
    <source>
        <dbReference type="ARBA" id="ARBA00049229"/>
    </source>
</evidence>
<dbReference type="EC" id="2.6.1.42" evidence="7"/>
<dbReference type="SUPFAM" id="SSF56752">
    <property type="entry name" value="D-aminoacid aminotransferase-like PLP-dependent enzymes"/>
    <property type="match status" value="1"/>
</dbReference>
<keyword evidence="17" id="KW-1185">Reference proteome</keyword>
<comment type="pathway">
    <text evidence="4">Amino-acid biosynthesis; L-valine biosynthesis; L-valine from pyruvate: step 4/4.</text>
</comment>
<comment type="catalytic activity">
    <reaction evidence="13">
        <text>L-leucine + 2-oxoglutarate = 4-methyl-2-oxopentanoate + L-glutamate</text>
        <dbReference type="Rhea" id="RHEA:18321"/>
        <dbReference type="ChEBI" id="CHEBI:16810"/>
        <dbReference type="ChEBI" id="CHEBI:17865"/>
        <dbReference type="ChEBI" id="CHEBI:29985"/>
        <dbReference type="ChEBI" id="CHEBI:57427"/>
        <dbReference type="EC" id="2.6.1.42"/>
    </reaction>
</comment>
<evidence type="ECO:0000256" key="6">
    <source>
        <dbReference type="ARBA" id="ARBA00009320"/>
    </source>
</evidence>
<evidence type="ECO:0000256" key="15">
    <source>
        <dbReference type="RuleBase" id="RU004516"/>
    </source>
</evidence>
<evidence type="ECO:0000256" key="3">
    <source>
        <dbReference type="ARBA" id="ARBA00004824"/>
    </source>
</evidence>
<evidence type="ECO:0000256" key="7">
    <source>
        <dbReference type="ARBA" id="ARBA00013053"/>
    </source>
</evidence>
<evidence type="ECO:0000256" key="1">
    <source>
        <dbReference type="ARBA" id="ARBA00001933"/>
    </source>
</evidence>
<evidence type="ECO:0000256" key="8">
    <source>
        <dbReference type="ARBA" id="ARBA00014472"/>
    </source>
</evidence>
<dbReference type="GO" id="GO:0052655">
    <property type="term" value="F:L-valine-2-oxoglutarate transaminase activity"/>
    <property type="evidence" value="ECO:0007669"/>
    <property type="project" value="RHEA"/>
</dbReference>
<dbReference type="GO" id="GO:0052654">
    <property type="term" value="F:L-leucine-2-oxoglutarate transaminase activity"/>
    <property type="evidence" value="ECO:0007669"/>
    <property type="project" value="RHEA"/>
</dbReference>
<evidence type="ECO:0000256" key="2">
    <source>
        <dbReference type="ARBA" id="ARBA00003109"/>
    </source>
</evidence>
<sequence>MPAVAYVNGRYGPIAEAAVSIEDRGFQFADSLYEVVAVMNGRFLDWDKHLWRLKRGLAALFIEGLPSDAALAAIARRLVSLSRYSDGLLYIQVSRGAAKRDHGFPADIPATLVMTVRRFNFRQRLPQLETGVSAISLPDQRWARCDIKTTGLLPAVLAKQEARAANAFEALFEKDGIVTEGSSTNLYMVAADGRIVTHPLSASILPGIARDTLLGLAQDAQMQVEERPFTLEEARAAPELFLTSTTAPILPIVQLDGAAVGGGAPGPVTRRLGALAWAEIQRQTGWNG</sequence>
<dbReference type="InterPro" id="IPR043131">
    <property type="entry name" value="BCAT-like_N"/>
</dbReference>
<dbReference type="NCBIfam" id="NF005209">
    <property type="entry name" value="PRK06680.1"/>
    <property type="match status" value="1"/>
</dbReference>
<dbReference type="PROSITE" id="PS00770">
    <property type="entry name" value="AA_TRANSFER_CLASS_4"/>
    <property type="match status" value="1"/>
</dbReference>
<dbReference type="AlphaFoldDB" id="A0A501XGY9"/>
<evidence type="ECO:0000256" key="5">
    <source>
        <dbReference type="ARBA" id="ARBA00005072"/>
    </source>
</evidence>
<comment type="catalytic activity">
    <reaction evidence="12">
        <text>L-isoleucine + 2-oxoglutarate = (S)-3-methyl-2-oxopentanoate + L-glutamate</text>
        <dbReference type="Rhea" id="RHEA:24801"/>
        <dbReference type="ChEBI" id="CHEBI:16810"/>
        <dbReference type="ChEBI" id="CHEBI:29985"/>
        <dbReference type="ChEBI" id="CHEBI:35146"/>
        <dbReference type="ChEBI" id="CHEBI:58045"/>
        <dbReference type="EC" id="2.6.1.42"/>
    </reaction>
</comment>
<dbReference type="InterPro" id="IPR043132">
    <property type="entry name" value="BCAT-like_C"/>
</dbReference>
<dbReference type="EMBL" id="VFSU01000029">
    <property type="protein sequence ID" value="TPE59816.1"/>
    <property type="molecule type" value="Genomic_DNA"/>
</dbReference>
<evidence type="ECO:0000256" key="12">
    <source>
        <dbReference type="ARBA" id="ARBA00048798"/>
    </source>
</evidence>
<dbReference type="GO" id="GO:0005829">
    <property type="term" value="C:cytosol"/>
    <property type="evidence" value="ECO:0007669"/>
    <property type="project" value="TreeGrafter"/>
</dbReference>
<dbReference type="InterPro" id="IPR001544">
    <property type="entry name" value="Aminotrans_IV"/>
</dbReference>
<keyword evidence="9 15" id="KW-0663">Pyridoxal phosphate</keyword>
<dbReference type="RefSeq" id="WP_140928825.1">
    <property type="nucleotide sequence ID" value="NZ_VFSU01000029.1"/>
</dbReference>
<accession>A0A501XGY9</accession>
<evidence type="ECO:0000256" key="9">
    <source>
        <dbReference type="ARBA" id="ARBA00022898"/>
    </source>
</evidence>
<evidence type="ECO:0000256" key="14">
    <source>
        <dbReference type="RuleBase" id="RU004106"/>
    </source>
</evidence>
<dbReference type="GO" id="GO:0008652">
    <property type="term" value="P:amino acid biosynthetic process"/>
    <property type="evidence" value="ECO:0007669"/>
    <property type="project" value="UniProtKB-ARBA"/>
</dbReference>
<reference evidence="16 17" key="1">
    <citation type="submission" date="2019-06" db="EMBL/GenBank/DDBJ databases">
        <authorList>
            <person name="Lee I."/>
            <person name="Jang G.I."/>
            <person name="Hwang C.Y."/>
        </authorList>
    </citation>
    <scope>NUCLEOTIDE SEQUENCE [LARGE SCALE GENOMIC DNA]</scope>
    <source>
        <strain evidence="16 17">PAMC 28131</strain>
    </source>
</reference>
<gene>
    <name evidence="16" type="ORF">FJQ54_12870</name>
</gene>
<dbReference type="Gene3D" id="3.30.470.10">
    <property type="match status" value="1"/>
</dbReference>
<protein>
    <recommendedName>
        <fullName evidence="8">Probable branched-chain-amino-acid aminotransferase</fullName>
        <ecNumber evidence="7">2.6.1.42</ecNumber>
    </recommendedName>
</protein>
<evidence type="ECO:0000256" key="11">
    <source>
        <dbReference type="ARBA" id="ARBA00048212"/>
    </source>
</evidence>
<dbReference type="InterPro" id="IPR018300">
    <property type="entry name" value="Aminotrans_IV_CS"/>
</dbReference>
<organism evidence="16 17">
    <name type="scientific">Sandaracinobacter neustonicus</name>
    <dbReference type="NCBI Taxonomy" id="1715348"/>
    <lineage>
        <taxon>Bacteria</taxon>
        <taxon>Pseudomonadati</taxon>
        <taxon>Pseudomonadota</taxon>
        <taxon>Alphaproteobacteria</taxon>
        <taxon>Sphingomonadales</taxon>
        <taxon>Sphingosinicellaceae</taxon>
        <taxon>Sandaracinobacter</taxon>
    </lineage>
</organism>